<protein>
    <submittedName>
        <fullName evidence="1">Uncharacterized protein</fullName>
    </submittedName>
</protein>
<gene>
    <name evidence="1" type="ORF">Cha6605_5407</name>
</gene>
<dbReference type="Proteomes" id="UP000010366">
    <property type="component" value="Chromosome"/>
</dbReference>
<dbReference type="KEGG" id="cmp:Cha6605_5407"/>
<proteinExistence type="predicted"/>
<sequence length="49" mass="5995">MPTVELNLSIRCEIVSIDQIEFDYTRLQFYLFGSFLNQKWYFVLRSWAL</sequence>
<accession>K9UQ18</accession>
<dbReference type="AlphaFoldDB" id="K9UQ18"/>
<dbReference type="STRING" id="1173020.Cha6605_5407"/>
<organism evidence="1 2">
    <name type="scientific">Chamaesiphon minutus (strain ATCC 27169 / PCC 6605)</name>
    <dbReference type="NCBI Taxonomy" id="1173020"/>
    <lineage>
        <taxon>Bacteria</taxon>
        <taxon>Bacillati</taxon>
        <taxon>Cyanobacteriota</taxon>
        <taxon>Cyanophyceae</taxon>
        <taxon>Gomontiellales</taxon>
        <taxon>Chamaesiphonaceae</taxon>
        <taxon>Chamaesiphon</taxon>
    </lineage>
</organism>
<evidence type="ECO:0000313" key="1">
    <source>
        <dbReference type="EMBL" id="AFY96294.1"/>
    </source>
</evidence>
<dbReference type="HOGENOM" id="CLU_3133756_0_0_3"/>
<dbReference type="EMBL" id="CP003600">
    <property type="protein sequence ID" value="AFY96294.1"/>
    <property type="molecule type" value="Genomic_DNA"/>
</dbReference>
<reference evidence="1 2" key="1">
    <citation type="submission" date="2012-05" db="EMBL/GenBank/DDBJ databases">
        <title>Finished chromosome of genome of Chamaesiphon sp. PCC 6605.</title>
        <authorList>
            <consortium name="US DOE Joint Genome Institute"/>
            <person name="Gugger M."/>
            <person name="Coursin T."/>
            <person name="Rippka R."/>
            <person name="Tandeau De Marsac N."/>
            <person name="Huntemann M."/>
            <person name="Wei C.-L."/>
            <person name="Han J."/>
            <person name="Detter J.C."/>
            <person name="Han C."/>
            <person name="Tapia R."/>
            <person name="Chen A."/>
            <person name="Kyrpides N."/>
            <person name="Mavromatis K."/>
            <person name="Markowitz V."/>
            <person name="Szeto E."/>
            <person name="Ivanova N."/>
            <person name="Pagani I."/>
            <person name="Pati A."/>
            <person name="Goodwin L."/>
            <person name="Nordberg H.P."/>
            <person name="Cantor M.N."/>
            <person name="Hua S.X."/>
            <person name="Woyke T."/>
            <person name="Kerfeld C.A."/>
        </authorList>
    </citation>
    <scope>NUCLEOTIDE SEQUENCE [LARGE SCALE GENOMIC DNA]</scope>
    <source>
        <strain evidence="2">ATCC 27169 / PCC 6605</strain>
    </source>
</reference>
<keyword evidence="2" id="KW-1185">Reference proteome</keyword>
<name>K9UQ18_CHAP6</name>
<evidence type="ECO:0000313" key="2">
    <source>
        <dbReference type="Proteomes" id="UP000010366"/>
    </source>
</evidence>